<evidence type="ECO:0000259" key="12">
    <source>
        <dbReference type="Pfam" id="PF08369"/>
    </source>
</evidence>
<dbReference type="Proteomes" id="UP001317532">
    <property type="component" value="Chromosome"/>
</dbReference>
<keyword evidence="8" id="KW-0408">Iron</keyword>
<sequence>MKLAIWSYQAPAHVGVSMCASSINGVHTVLRAPKGDGYATIMLAMFERLGVLPPLTINALTEGTLAGAPADLPRVLREIDARVKPKAILVTRSATAAVLQEPLDGEFGTMTPGELGAEVIFGASHPVRDNETTAFALTLRQLVAHVAADCARTETPSVNILGPALLGFHDHSNVRALRALFAAIGVDVNAVVPLGATVDDLRTLGRAWLNVSLVHERTAPLVAYLRERYGTPSVDALPYGEAGTTRFLREVCATLELPADRIAAAARESQLGWYARTVDAHALSTKRVAVFGTPTTAAGIARVLHDELDMRVEWVGTYVREYGDWLSARVADVTGRILVTDDYREVAQAIDETRPDIVFGSQMERHAASAHGIPCAVISPPAHILNFPLSYAPFVAYEGANYLADVVNRTQVLGLEHHLIETFGPRGQGRFAEQAPEGLDEPAVAAAEGAPQWDPSAERLVGRIPFFVRKKARANIEKYAREQRLAVIDERVVLAAREHVGG</sequence>
<dbReference type="EMBL" id="AP025523">
    <property type="protein sequence ID" value="BDE07333.1"/>
    <property type="molecule type" value="Genomic_DNA"/>
</dbReference>
<evidence type="ECO:0000313" key="13">
    <source>
        <dbReference type="EMBL" id="BDE07333.1"/>
    </source>
</evidence>
<dbReference type="PANTHER" id="PTHR33712">
    <property type="entry name" value="LIGHT-INDEPENDENT PROTOCHLOROPHYLLIDE REDUCTASE SUBUNIT B"/>
    <property type="match status" value="1"/>
</dbReference>
<name>A0AAN2CAV3_UNVUL</name>
<dbReference type="Pfam" id="PF00148">
    <property type="entry name" value="Oxidored_nitro"/>
    <property type="match status" value="1"/>
</dbReference>
<evidence type="ECO:0000256" key="5">
    <source>
        <dbReference type="ARBA" id="ARBA00022741"/>
    </source>
</evidence>
<proteinExistence type="predicted"/>
<dbReference type="KEGG" id="vab:WPS_26090"/>
<dbReference type="PIRSF" id="PIRSF000163">
    <property type="entry name" value="PCP_ChlB"/>
    <property type="match status" value="1"/>
</dbReference>
<dbReference type="InterPro" id="IPR013580">
    <property type="entry name" value="LI-POR_suB-like_C"/>
</dbReference>
<dbReference type="GO" id="GO:0015995">
    <property type="term" value="P:chlorophyll biosynthetic process"/>
    <property type="evidence" value="ECO:0007669"/>
    <property type="project" value="UniProtKB-KW"/>
</dbReference>
<dbReference type="InterPro" id="IPR000510">
    <property type="entry name" value="Nase/OxRdtase_comp1"/>
</dbReference>
<keyword evidence="14" id="KW-1185">Reference proteome</keyword>
<evidence type="ECO:0000256" key="6">
    <source>
        <dbReference type="ARBA" id="ARBA00022840"/>
    </source>
</evidence>
<gene>
    <name evidence="13" type="primary">bchB</name>
    <name evidence="13" type="ORF">WPS_26090</name>
</gene>
<dbReference type="PANTHER" id="PTHR33712:SF7">
    <property type="entry name" value="LIGHT-INDEPENDENT PROTOCHLOROPHYLLIDE REDUCTASE SUBUNIT B"/>
    <property type="match status" value="1"/>
</dbReference>
<dbReference type="GO" id="GO:0005524">
    <property type="term" value="F:ATP binding"/>
    <property type="evidence" value="ECO:0007669"/>
    <property type="project" value="UniProtKB-KW"/>
</dbReference>
<dbReference type="NCBIfam" id="TIGR01278">
    <property type="entry name" value="DPOR_BchB"/>
    <property type="match status" value="1"/>
</dbReference>
<comment type="pathway">
    <text evidence="1">Porphyrin-containing compound metabolism; bacteriochlorophyll biosynthesis.</text>
</comment>
<feature type="domain" description="Light-independent protochlorophyllide reductase subunit B-like C-terminal" evidence="12">
    <location>
        <begin position="453"/>
        <end position="497"/>
    </location>
</feature>
<evidence type="ECO:0000256" key="4">
    <source>
        <dbReference type="ARBA" id="ARBA00022723"/>
    </source>
</evidence>
<evidence type="ECO:0000256" key="3">
    <source>
        <dbReference type="ARBA" id="ARBA00022531"/>
    </source>
</evidence>
<evidence type="ECO:0000256" key="9">
    <source>
        <dbReference type="ARBA" id="ARBA00023014"/>
    </source>
</evidence>
<dbReference type="Gene3D" id="3.40.50.1980">
    <property type="entry name" value="Nitrogenase molybdenum iron protein domain"/>
    <property type="match status" value="3"/>
</dbReference>
<protein>
    <submittedName>
        <fullName evidence="13">Light-independent protochlorophyllide reductase subunit B</fullName>
    </submittedName>
</protein>
<dbReference type="RefSeq" id="WP_317994933.1">
    <property type="nucleotide sequence ID" value="NZ_AP025523.1"/>
</dbReference>
<keyword evidence="3" id="KW-0602">Photosynthesis</keyword>
<keyword evidence="10" id="KW-0149">Chlorophyll biosynthesis</keyword>
<dbReference type="GO" id="GO:0016730">
    <property type="term" value="F:oxidoreductase activity, acting on iron-sulfur proteins as donors"/>
    <property type="evidence" value="ECO:0007669"/>
    <property type="project" value="InterPro"/>
</dbReference>
<dbReference type="Gene3D" id="1.10.8.550">
    <property type="entry name" value="Proto-chlorophyllide reductase 57 kD subunit B"/>
    <property type="match status" value="1"/>
</dbReference>
<evidence type="ECO:0000256" key="10">
    <source>
        <dbReference type="ARBA" id="ARBA00023171"/>
    </source>
</evidence>
<reference evidence="13 14" key="1">
    <citation type="journal article" date="2022" name="ISME Commun">
        <title>Vulcanimicrobium alpinus gen. nov. sp. nov., the first cultivated representative of the candidate phylum 'Eremiobacterota', is a metabolically versatile aerobic anoxygenic phototroph.</title>
        <authorList>
            <person name="Yabe S."/>
            <person name="Muto K."/>
            <person name="Abe K."/>
            <person name="Yokota A."/>
            <person name="Staudigel H."/>
            <person name="Tebo B.M."/>
        </authorList>
    </citation>
    <scope>NUCLEOTIDE SEQUENCE [LARGE SCALE GENOMIC DNA]</scope>
    <source>
        <strain evidence="13 14">WC8-2</strain>
    </source>
</reference>
<keyword evidence="5" id="KW-0547">Nucleotide-binding</keyword>
<keyword evidence="9" id="KW-0411">Iron-sulfur</keyword>
<dbReference type="GO" id="GO:0019685">
    <property type="term" value="P:photosynthesis, dark reaction"/>
    <property type="evidence" value="ECO:0007669"/>
    <property type="project" value="InterPro"/>
</dbReference>
<evidence type="ECO:0000256" key="8">
    <source>
        <dbReference type="ARBA" id="ARBA00023004"/>
    </source>
</evidence>
<evidence type="ECO:0000259" key="11">
    <source>
        <dbReference type="Pfam" id="PF00148"/>
    </source>
</evidence>
<evidence type="ECO:0000313" key="14">
    <source>
        <dbReference type="Proteomes" id="UP001317532"/>
    </source>
</evidence>
<dbReference type="GO" id="GO:0046872">
    <property type="term" value="F:metal ion binding"/>
    <property type="evidence" value="ECO:0007669"/>
    <property type="project" value="UniProtKB-KW"/>
</dbReference>
<feature type="domain" description="Nitrogenase/oxidoreductase component 1" evidence="11">
    <location>
        <begin position="12"/>
        <end position="409"/>
    </location>
</feature>
<dbReference type="InterPro" id="IPR016209">
    <property type="entry name" value="Protochlorophyllide_Rdtase"/>
</dbReference>
<dbReference type="Gene3D" id="1.20.89.20">
    <property type="match status" value="1"/>
</dbReference>
<dbReference type="GO" id="GO:0051539">
    <property type="term" value="F:4 iron, 4 sulfur cluster binding"/>
    <property type="evidence" value="ECO:0007669"/>
    <property type="project" value="UniProtKB-KW"/>
</dbReference>
<dbReference type="InterPro" id="IPR005969">
    <property type="entry name" value="Protochl_reductB"/>
</dbReference>
<keyword evidence="6" id="KW-0067">ATP-binding</keyword>
<organism evidence="13 14">
    <name type="scientific">Vulcanimicrobium alpinum</name>
    <dbReference type="NCBI Taxonomy" id="3016050"/>
    <lineage>
        <taxon>Bacteria</taxon>
        <taxon>Bacillati</taxon>
        <taxon>Vulcanimicrobiota</taxon>
        <taxon>Vulcanimicrobiia</taxon>
        <taxon>Vulcanimicrobiales</taxon>
        <taxon>Vulcanimicrobiaceae</taxon>
        <taxon>Vulcanimicrobium</taxon>
    </lineage>
</organism>
<evidence type="ECO:0000256" key="1">
    <source>
        <dbReference type="ARBA" id="ARBA00004800"/>
    </source>
</evidence>
<dbReference type="InterPro" id="IPR050152">
    <property type="entry name" value="ChlB/BchB/BchZ"/>
</dbReference>
<accession>A0AAN2CAV3</accession>
<dbReference type="InterPro" id="IPR042298">
    <property type="entry name" value="P-CP_red_C"/>
</dbReference>
<keyword evidence="4" id="KW-0479">Metal-binding</keyword>
<keyword evidence="7" id="KW-0560">Oxidoreductase</keyword>
<evidence type="ECO:0000256" key="7">
    <source>
        <dbReference type="ARBA" id="ARBA00023002"/>
    </source>
</evidence>
<dbReference type="AlphaFoldDB" id="A0AAN2CAV3"/>
<keyword evidence="2" id="KW-0004">4Fe-4S</keyword>
<dbReference type="Pfam" id="PF08369">
    <property type="entry name" value="PCP_red"/>
    <property type="match status" value="1"/>
</dbReference>
<dbReference type="SUPFAM" id="SSF53807">
    <property type="entry name" value="Helical backbone' metal receptor"/>
    <property type="match status" value="1"/>
</dbReference>
<evidence type="ECO:0000256" key="2">
    <source>
        <dbReference type="ARBA" id="ARBA00022485"/>
    </source>
</evidence>